<name>A0A1E3IAN4_9TREE</name>
<comment type="caution">
    <text evidence="2">The sequence shown here is derived from an EMBL/GenBank/DDBJ whole genome shotgun (WGS) entry which is preliminary data.</text>
</comment>
<dbReference type="RefSeq" id="XP_018998769.1">
    <property type="nucleotide sequence ID" value="XM_019134064.1"/>
</dbReference>
<proteinExistence type="predicted"/>
<dbReference type="AlphaFoldDB" id="A0A1E3IAN4"/>
<feature type="region of interest" description="Disordered" evidence="1">
    <location>
        <begin position="145"/>
        <end position="164"/>
    </location>
</feature>
<keyword evidence="3" id="KW-1185">Reference proteome</keyword>
<reference evidence="2 3" key="1">
    <citation type="submission" date="2016-06" db="EMBL/GenBank/DDBJ databases">
        <title>Evolution of pathogenesis and genome organization in the Tremellales.</title>
        <authorList>
            <person name="Cuomo C."/>
            <person name="Litvintseva A."/>
            <person name="Heitman J."/>
            <person name="Chen Y."/>
            <person name="Sun S."/>
            <person name="Springer D."/>
            <person name="Dromer F."/>
            <person name="Young S."/>
            <person name="Zeng Q."/>
            <person name="Chapman S."/>
            <person name="Gujja S."/>
            <person name="Saif S."/>
            <person name="Birren B."/>
        </authorList>
    </citation>
    <scope>NUCLEOTIDE SEQUENCE [LARGE SCALE GENOMIC DNA]</scope>
    <source>
        <strain evidence="2 3">CBS 6039</strain>
    </source>
</reference>
<gene>
    <name evidence="2" type="ORF">L202_00810</name>
</gene>
<dbReference type="GeneID" id="30152119"/>
<accession>A0A1E3IAN4</accession>
<evidence type="ECO:0000313" key="3">
    <source>
        <dbReference type="Proteomes" id="UP000094065"/>
    </source>
</evidence>
<evidence type="ECO:0000313" key="2">
    <source>
        <dbReference type="EMBL" id="ODN84966.1"/>
    </source>
</evidence>
<dbReference type="Proteomes" id="UP000094065">
    <property type="component" value="Unassembled WGS sequence"/>
</dbReference>
<feature type="compositionally biased region" description="Acidic residues" evidence="1">
    <location>
        <begin position="155"/>
        <end position="164"/>
    </location>
</feature>
<protein>
    <submittedName>
        <fullName evidence="2">Uncharacterized protein</fullName>
    </submittedName>
</protein>
<sequence>MSASDSAMDTTVSNHGPHAVSLAEGWQGIKRGGDLTSRYRKSNNNGTELSTAIQLFGTIHGFGGVLNIEIADFDLEDDLDDQCDWKEKALSSFRKPGKAAKLYEDINEAVEETYYYASDEDQKSHRIFIGKELSTIYKMIVEPNQSGASSAAASPEEEDIDMEG</sequence>
<organism evidence="2 3">
    <name type="scientific">Cryptococcus amylolentus CBS 6039</name>
    <dbReference type="NCBI Taxonomy" id="1295533"/>
    <lineage>
        <taxon>Eukaryota</taxon>
        <taxon>Fungi</taxon>
        <taxon>Dikarya</taxon>
        <taxon>Basidiomycota</taxon>
        <taxon>Agaricomycotina</taxon>
        <taxon>Tremellomycetes</taxon>
        <taxon>Tremellales</taxon>
        <taxon>Cryptococcaceae</taxon>
        <taxon>Cryptococcus</taxon>
    </lineage>
</organism>
<dbReference type="EMBL" id="AWGJ01000001">
    <property type="protein sequence ID" value="ODN84966.1"/>
    <property type="molecule type" value="Genomic_DNA"/>
</dbReference>
<evidence type="ECO:0000256" key="1">
    <source>
        <dbReference type="SAM" id="MobiDB-lite"/>
    </source>
</evidence>